<evidence type="ECO:0000256" key="8">
    <source>
        <dbReference type="ARBA" id="ARBA00044906"/>
    </source>
</evidence>
<dbReference type="Pfam" id="PF00701">
    <property type="entry name" value="DHDPS"/>
    <property type="match status" value="1"/>
</dbReference>
<evidence type="ECO:0000256" key="3">
    <source>
        <dbReference type="ARBA" id="ARBA00006324"/>
    </source>
</evidence>
<keyword evidence="7" id="KW-0119">Carbohydrate metabolism</keyword>
<dbReference type="InterPro" id="IPR002220">
    <property type="entry name" value="DapA-like"/>
</dbReference>
<evidence type="ECO:0000256" key="1">
    <source>
        <dbReference type="ARBA" id="ARBA00004496"/>
    </source>
</evidence>
<evidence type="ECO:0000313" key="9">
    <source>
        <dbReference type="EMBL" id="CAE7227221.1"/>
    </source>
</evidence>
<organism evidence="9 10">
    <name type="scientific">Symbiodinium pilosum</name>
    <name type="common">Dinoflagellate</name>
    <dbReference type="NCBI Taxonomy" id="2952"/>
    <lineage>
        <taxon>Eukaryota</taxon>
        <taxon>Sar</taxon>
        <taxon>Alveolata</taxon>
        <taxon>Dinophyceae</taxon>
        <taxon>Suessiales</taxon>
        <taxon>Symbiodiniaceae</taxon>
        <taxon>Symbiodinium</taxon>
    </lineage>
</organism>
<dbReference type="EMBL" id="CAJNIZ010003919">
    <property type="protein sequence ID" value="CAE7227221.1"/>
    <property type="molecule type" value="Genomic_DNA"/>
</dbReference>
<evidence type="ECO:0000256" key="7">
    <source>
        <dbReference type="ARBA" id="ARBA00023277"/>
    </source>
</evidence>
<comment type="catalytic activity">
    <reaction evidence="8">
        <text>aceneuramate = aldehydo-N-acetyl-D-mannosamine + pyruvate</text>
        <dbReference type="Rhea" id="RHEA:23296"/>
        <dbReference type="ChEBI" id="CHEBI:15361"/>
        <dbReference type="ChEBI" id="CHEBI:17122"/>
        <dbReference type="ChEBI" id="CHEBI:173083"/>
        <dbReference type="EC" id="4.1.3.3"/>
    </reaction>
</comment>
<dbReference type="PANTHER" id="PTHR12128:SF21">
    <property type="entry name" value="N-ACETYLNEURAMINATE LYASE"/>
    <property type="match status" value="1"/>
</dbReference>
<gene>
    <name evidence="9" type="primary">NPL</name>
    <name evidence="9" type="ORF">SPIL2461_LOCUS3274</name>
</gene>
<keyword evidence="10" id="KW-1185">Reference proteome</keyword>
<evidence type="ECO:0000313" key="10">
    <source>
        <dbReference type="Proteomes" id="UP000649617"/>
    </source>
</evidence>
<dbReference type="AlphaFoldDB" id="A0A812KHV9"/>
<dbReference type="GO" id="GO:0005737">
    <property type="term" value="C:cytoplasm"/>
    <property type="evidence" value="ECO:0007669"/>
    <property type="project" value="UniProtKB-SubCell"/>
</dbReference>
<evidence type="ECO:0000256" key="2">
    <source>
        <dbReference type="ARBA" id="ARBA00004878"/>
    </source>
</evidence>
<accession>A0A812KHV9</accession>
<dbReference type="EC" id="4.1.3.3" evidence="4"/>
<dbReference type="GO" id="GO:0008747">
    <property type="term" value="F:N-acetylneuraminate lyase activity"/>
    <property type="evidence" value="ECO:0007669"/>
    <property type="project" value="UniProtKB-EC"/>
</dbReference>
<proteinExistence type="inferred from homology"/>
<comment type="similarity">
    <text evidence="3">Belongs to the DapA family. NanA subfamily.</text>
</comment>
<evidence type="ECO:0000256" key="4">
    <source>
        <dbReference type="ARBA" id="ARBA00012911"/>
    </source>
</evidence>
<comment type="caution">
    <text evidence="9">The sequence shown here is derived from an EMBL/GenBank/DDBJ whole genome shotgun (WGS) entry which is preliminary data.</text>
</comment>
<sequence length="236" mass="25938">MHIGAESLQDTLELAAHAASTPGVIGIVCQTPIFFKPNVETLHDYLAAVGRAAPELPLWYCHFPDKSGVLNGQAHLLLKMIHARQEIPNFAGIKFTDINLMDFQLCKMVGGGRYNMLFGRDEEYLSAAVLGADAPISSTLQYSPWLREVFRLTKAGQFESARGPQQAVAQLCGHFSSFDGATNVQKSIMQTVLPVGPSRLPFRDLSDGERSTLEVDLRAEKLLDAKFAARYSEVQV</sequence>
<comment type="pathway">
    <text evidence="2">Amino-sugar metabolism; N-acetylneuraminate degradation.</text>
</comment>
<name>A0A812KHV9_SYMPI</name>
<comment type="subcellular location">
    <subcellularLocation>
        <location evidence="1">Cytoplasm</location>
    </subcellularLocation>
</comment>
<dbReference type="Proteomes" id="UP000649617">
    <property type="component" value="Unassembled WGS sequence"/>
</dbReference>
<keyword evidence="6" id="KW-0456">Lyase</keyword>
<dbReference type="SMART" id="SM01130">
    <property type="entry name" value="DHDPS"/>
    <property type="match status" value="1"/>
</dbReference>
<evidence type="ECO:0000256" key="6">
    <source>
        <dbReference type="ARBA" id="ARBA00023239"/>
    </source>
</evidence>
<dbReference type="InterPro" id="IPR013785">
    <property type="entry name" value="Aldolase_TIM"/>
</dbReference>
<dbReference type="Gene3D" id="3.20.20.70">
    <property type="entry name" value="Aldolase class I"/>
    <property type="match status" value="1"/>
</dbReference>
<reference evidence="9" key="1">
    <citation type="submission" date="2021-02" db="EMBL/GenBank/DDBJ databases">
        <authorList>
            <person name="Dougan E. K."/>
            <person name="Rhodes N."/>
            <person name="Thang M."/>
            <person name="Chan C."/>
        </authorList>
    </citation>
    <scope>NUCLEOTIDE SEQUENCE</scope>
</reference>
<dbReference type="OrthoDB" id="191315at2759"/>
<dbReference type="SUPFAM" id="SSF51569">
    <property type="entry name" value="Aldolase"/>
    <property type="match status" value="1"/>
</dbReference>
<keyword evidence="5" id="KW-0963">Cytoplasm</keyword>
<evidence type="ECO:0000256" key="5">
    <source>
        <dbReference type="ARBA" id="ARBA00022490"/>
    </source>
</evidence>
<protein>
    <recommendedName>
        <fullName evidence="4">N-acetylneuraminate lyase</fullName>
        <ecNumber evidence="4">4.1.3.3</ecNumber>
    </recommendedName>
</protein>
<dbReference type="PANTHER" id="PTHR12128">
    <property type="entry name" value="DIHYDRODIPICOLINATE SYNTHASE"/>
    <property type="match status" value="1"/>
</dbReference>